<proteinExistence type="predicted"/>
<dbReference type="STRING" id="1789224.BFG52_08025"/>
<dbReference type="KEGG" id="ala:BFG52_08025"/>
<dbReference type="Gene3D" id="3.40.960.10">
    <property type="entry name" value="VSR Endonuclease"/>
    <property type="match status" value="1"/>
</dbReference>
<evidence type="ECO:0000259" key="1">
    <source>
        <dbReference type="Pfam" id="PF04480"/>
    </source>
</evidence>
<feature type="domain" description="DUF559" evidence="1">
    <location>
        <begin position="30"/>
        <end position="119"/>
    </location>
</feature>
<dbReference type="OrthoDB" id="583593at2"/>
<dbReference type="SUPFAM" id="SSF52980">
    <property type="entry name" value="Restriction endonuclease-like"/>
    <property type="match status" value="1"/>
</dbReference>
<organism evidence="2 3">
    <name type="scientific">Acinetobacter larvae</name>
    <dbReference type="NCBI Taxonomy" id="1789224"/>
    <lineage>
        <taxon>Bacteria</taxon>
        <taxon>Pseudomonadati</taxon>
        <taxon>Pseudomonadota</taxon>
        <taxon>Gammaproteobacteria</taxon>
        <taxon>Moraxellales</taxon>
        <taxon>Moraxellaceae</taxon>
        <taxon>Acinetobacter</taxon>
    </lineage>
</organism>
<protein>
    <recommendedName>
        <fullName evidence="1">DUF559 domain-containing protein</fullName>
    </recommendedName>
</protein>
<dbReference type="Pfam" id="PF04480">
    <property type="entry name" value="DUF559"/>
    <property type="match status" value="1"/>
</dbReference>
<dbReference type="Proteomes" id="UP000093391">
    <property type="component" value="Chromosome"/>
</dbReference>
<dbReference type="AlphaFoldDB" id="A0A1B2LZC8"/>
<dbReference type="InterPro" id="IPR007569">
    <property type="entry name" value="DUF559"/>
</dbReference>
<dbReference type="InterPro" id="IPR011335">
    <property type="entry name" value="Restrct_endonuc-II-like"/>
</dbReference>
<dbReference type="EMBL" id="CP016895">
    <property type="protein sequence ID" value="AOA58312.1"/>
    <property type="molecule type" value="Genomic_DNA"/>
</dbReference>
<keyword evidence="3" id="KW-1185">Reference proteome</keyword>
<name>A0A1B2LZC8_9GAMM</name>
<evidence type="ECO:0000313" key="3">
    <source>
        <dbReference type="Proteomes" id="UP000093391"/>
    </source>
</evidence>
<accession>A0A1B2LZC8</accession>
<evidence type="ECO:0000313" key="2">
    <source>
        <dbReference type="EMBL" id="AOA58312.1"/>
    </source>
</evidence>
<gene>
    <name evidence="2" type="ORF">BFG52_08025</name>
</gene>
<sequence>MSSIPLAEYRKMIKARPKVKSRRPVRRGTKTVSEGEATLAQHLKAHGIEFVQEFKFCETRKWRADFHIVGHKLLVEVEGGIWSGGRHTRGKGYQADMEKYNAATMLGYTVLRFSTADVKSGGAIESIKGMVGNA</sequence>
<reference evidence="2 3" key="1">
    <citation type="submission" date="2016-08" db="EMBL/GenBank/DDBJ databases">
        <authorList>
            <person name="Seilhamer J.J."/>
        </authorList>
    </citation>
    <scope>NUCLEOTIDE SEQUENCE [LARGE SCALE GENOMIC DNA]</scope>
    <source>
        <strain evidence="2 3">BRTC-1</strain>
    </source>
</reference>